<comment type="caution">
    <text evidence="1">The sequence shown here is derived from an EMBL/GenBank/DDBJ whole genome shotgun (WGS) entry which is preliminary data.</text>
</comment>
<reference evidence="2" key="1">
    <citation type="submission" date="2017-01" db="EMBL/GenBank/DDBJ databases">
        <authorList>
            <person name="Wang Y."/>
            <person name="White M."/>
            <person name="Kvist S."/>
            <person name="Moncalvo J.-M."/>
        </authorList>
    </citation>
    <scope>NUCLEOTIDE SEQUENCE [LARGE SCALE GENOMIC DNA]</scope>
    <source>
        <strain evidence="2">ID-206-W2</strain>
    </source>
</reference>
<accession>A0A1R1YKC7</accession>
<evidence type="ECO:0000313" key="2">
    <source>
        <dbReference type="Proteomes" id="UP000187429"/>
    </source>
</evidence>
<proteinExistence type="predicted"/>
<gene>
    <name evidence="1" type="ORF">AYI69_g3199</name>
</gene>
<sequence length="98" mass="11369">MPKALLNLIQTIWRNVKIPKFWNMTEIVPIPKIGDLKILENYRGIALIPVCMKILGKIIIGREIRQLEARKKNYFLQAGFRRGEEAMSQVVSLYDILS</sequence>
<evidence type="ECO:0008006" key="3">
    <source>
        <dbReference type="Google" id="ProtNLM"/>
    </source>
</evidence>
<name>A0A1R1YKC7_9FUNG</name>
<keyword evidence="2" id="KW-1185">Reference proteome</keyword>
<dbReference type="Proteomes" id="UP000187429">
    <property type="component" value="Unassembled WGS sequence"/>
</dbReference>
<protein>
    <recommendedName>
        <fullName evidence="3">LINE-1 reverse transcriptase-like protein</fullName>
    </recommendedName>
</protein>
<organism evidence="1 2">
    <name type="scientific">Smittium culicis</name>
    <dbReference type="NCBI Taxonomy" id="133412"/>
    <lineage>
        <taxon>Eukaryota</taxon>
        <taxon>Fungi</taxon>
        <taxon>Fungi incertae sedis</taxon>
        <taxon>Zoopagomycota</taxon>
        <taxon>Kickxellomycotina</taxon>
        <taxon>Harpellomycetes</taxon>
        <taxon>Harpellales</taxon>
        <taxon>Legeriomycetaceae</taxon>
        <taxon>Smittium</taxon>
    </lineage>
</organism>
<evidence type="ECO:0000313" key="1">
    <source>
        <dbReference type="EMBL" id="OMJ27358.1"/>
    </source>
</evidence>
<dbReference type="EMBL" id="LSSM01001051">
    <property type="protein sequence ID" value="OMJ27358.1"/>
    <property type="molecule type" value="Genomic_DNA"/>
</dbReference>
<dbReference type="AlphaFoldDB" id="A0A1R1YKC7"/>
<dbReference type="OrthoDB" id="412006at2759"/>
<dbReference type="PANTHER" id="PTHR19446">
    <property type="entry name" value="REVERSE TRANSCRIPTASES"/>
    <property type="match status" value="1"/>
</dbReference>